<organism evidence="1 2">
    <name type="scientific">Candidatus Giovannonibacteria bacterium RIFCSPHIGHO2_02_FULL_46_20</name>
    <dbReference type="NCBI Taxonomy" id="1798338"/>
    <lineage>
        <taxon>Bacteria</taxon>
        <taxon>Candidatus Giovannoniibacteriota</taxon>
    </lineage>
</organism>
<accession>A0A1F5WEV2</accession>
<dbReference type="EMBL" id="MFHQ01000029">
    <property type="protein sequence ID" value="OGF74156.1"/>
    <property type="molecule type" value="Genomic_DNA"/>
</dbReference>
<comment type="caution">
    <text evidence="1">The sequence shown here is derived from an EMBL/GenBank/DDBJ whole genome shotgun (WGS) entry which is preliminary data.</text>
</comment>
<reference evidence="1 2" key="1">
    <citation type="journal article" date="2016" name="Nat. Commun.">
        <title>Thousands of microbial genomes shed light on interconnected biogeochemical processes in an aquifer system.</title>
        <authorList>
            <person name="Anantharaman K."/>
            <person name="Brown C.T."/>
            <person name="Hug L.A."/>
            <person name="Sharon I."/>
            <person name="Castelle C.J."/>
            <person name="Probst A.J."/>
            <person name="Thomas B.C."/>
            <person name="Singh A."/>
            <person name="Wilkins M.J."/>
            <person name="Karaoz U."/>
            <person name="Brodie E.L."/>
            <person name="Williams K.H."/>
            <person name="Hubbard S.S."/>
            <person name="Banfield J.F."/>
        </authorList>
    </citation>
    <scope>NUCLEOTIDE SEQUENCE [LARGE SCALE GENOMIC DNA]</scope>
</reference>
<dbReference type="STRING" id="1798338.A3J56_03170"/>
<sequence length="70" mass="7955">MASYIKQQACARCTCDAARNSAKTFSAVIAHRVKIKYRQMLPLLFTASTAYFCNEHERSPIFLSHCNKVL</sequence>
<dbReference type="Proteomes" id="UP000178406">
    <property type="component" value="Unassembled WGS sequence"/>
</dbReference>
<protein>
    <submittedName>
        <fullName evidence="1">Uncharacterized protein</fullName>
    </submittedName>
</protein>
<name>A0A1F5WEV2_9BACT</name>
<proteinExistence type="predicted"/>
<gene>
    <name evidence="1" type="ORF">A3J56_03170</name>
</gene>
<evidence type="ECO:0000313" key="1">
    <source>
        <dbReference type="EMBL" id="OGF74156.1"/>
    </source>
</evidence>
<dbReference type="AlphaFoldDB" id="A0A1F5WEV2"/>
<evidence type="ECO:0000313" key="2">
    <source>
        <dbReference type="Proteomes" id="UP000178406"/>
    </source>
</evidence>